<dbReference type="AlphaFoldDB" id="A0A430J9F2"/>
<evidence type="ECO:0000313" key="2">
    <source>
        <dbReference type="EMBL" id="RTE07123.1"/>
    </source>
</evidence>
<organism evidence="2 3">
    <name type="scientific">Paenibacillus whitsoniae</name>
    <dbReference type="NCBI Taxonomy" id="2496558"/>
    <lineage>
        <taxon>Bacteria</taxon>
        <taxon>Bacillati</taxon>
        <taxon>Bacillota</taxon>
        <taxon>Bacilli</taxon>
        <taxon>Bacillales</taxon>
        <taxon>Paenibacillaceae</taxon>
        <taxon>Paenibacillus</taxon>
    </lineage>
</organism>
<keyword evidence="1" id="KW-0732">Signal</keyword>
<protein>
    <submittedName>
        <fullName evidence="2">Uncharacterized protein</fullName>
    </submittedName>
</protein>
<dbReference type="Proteomes" id="UP000276128">
    <property type="component" value="Unassembled WGS sequence"/>
</dbReference>
<accession>A0A430J9F2</accession>
<proteinExistence type="predicted"/>
<dbReference type="RefSeq" id="WP_126143286.1">
    <property type="nucleotide sequence ID" value="NZ_RXHU01000066.1"/>
</dbReference>
<dbReference type="EMBL" id="RXHU01000066">
    <property type="protein sequence ID" value="RTE07123.1"/>
    <property type="molecule type" value="Genomic_DNA"/>
</dbReference>
<feature type="signal peptide" evidence="1">
    <location>
        <begin position="1"/>
        <end position="20"/>
    </location>
</feature>
<keyword evidence="3" id="KW-1185">Reference proteome</keyword>
<reference evidence="2 3" key="1">
    <citation type="submission" date="2018-12" db="EMBL/GenBank/DDBJ databases">
        <title>Bacillus ochoae sp. nov., Paenibacillus whitsoniae sp. nov., Paenibacillus spiritus sp. nov. Isolated from the Mars Exploration Rover during spacecraft assembly.</title>
        <authorList>
            <person name="Seuylemezian A."/>
            <person name="Vaishampayan P."/>
        </authorList>
    </citation>
    <scope>NUCLEOTIDE SEQUENCE [LARGE SCALE GENOMIC DNA]</scope>
    <source>
        <strain evidence="2 3">MER 54</strain>
    </source>
</reference>
<sequence length="398" mass="44489">MKKILVASFAVIFISTYPYAAAETAGRTVKVAPNMVSPESLRIPASITLLKETSFYSDPEDWLAGEPAGSLAPQEGVKVLGGEYTWARGKSWWKISTDRGPKWISPEPWNVDVPPPEKIVLFNDTPIYATMDDTQEPSAILSPQEVQVTGAEKQWFYANGPDEKRWVRIHTSWLGDQWVHLPVAKIGYIKPVDYYSYYRQGQYLLDDPTYNGPYGSMAGPMFKWLGNETAHVTGEFVSVYDTNYQLETETGVKYVHEKGIPIVRGNETITLKADTPLFAAADGSQGVALVLPKQSLSSYEKIPSFNLYHVHTSLGDGWVNPDLAEPTNVVKVNTKVELRGQHTLYRFPSEGLTLGGLHVMDAVVEPSAYWEDPHGAIWYLLETKDGKAWVKKEADLER</sequence>
<name>A0A430J9F2_9BACL</name>
<gene>
    <name evidence="2" type="ORF">EJQ19_21445</name>
</gene>
<evidence type="ECO:0000313" key="3">
    <source>
        <dbReference type="Proteomes" id="UP000276128"/>
    </source>
</evidence>
<feature type="chain" id="PRO_5038808922" evidence="1">
    <location>
        <begin position="21"/>
        <end position="398"/>
    </location>
</feature>
<dbReference type="OrthoDB" id="2502033at2"/>
<comment type="caution">
    <text evidence="2">The sequence shown here is derived from an EMBL/GenBank/DDBJ whole genome shotgun (WGS) entry which is preliminary data.</text>
</comment>
<evidence type="ECO:0000256" key="1">
    <source>
        <dbReference type="SAM" id="SignalP"/>
    </source>
</evidence>